<dbReference type="Proteomes" id="UP000635902">
    <property type="component" value="Unassembled WGS sequence"/>
</dbReference>
<proteinExistence type="predicted"/>
<dbReference type="PANTHER" id="PTHR33164:SF99">
    <property type="entry name" value="MARR FAMILY REGULATORY PROTEIN"/>
    <property type="match status" value="1"/>
</dbReference>
<dbReference type="PANTHER" id="PTHR33164">
    <property type="entry name" value="TRANSCRIPTIONAL REGULATOR, MARR FAMILY"/>
    <property type="match status" value="1"/>
</dbReference>
<name>A0ABR9ZGR1_9CORY</name>
<dbReference type="InterPro" id="IPR000835">
    <property type="entry name" value="HTH_MarR-typ"/>
</dbReference>
<evidence type="ECO:0000313" key="2">
    <source>
        <dbReference type="EMBL" id="MBF4552601.1"/>
    </source>
</evidence>
<dbReference type="InterPro" id="IPR036388">
    <property type="entry name" value="WH-like_DNA-bd_sf"/>
</dbReference>
<feature type="domain" description="HTH marR-type" evidence="1">
    <location>
        <begin position="33"/>
        <end position="169"/>
    </location>
</feature>
<keyword evidence="3" id="KW-1185">Reference proteome</keyword>
<dbReference type="Pfam" id="PF01047">
    <property type="entry name" value="MarR"/>
    <property type="match status" value="1"/>
</dbReference>
<dbReference type="Gene3D" id="1.10.10.10">
    <property type="entry name" value="Winged helix-like DNA-binding domain superfamily/Winged helix DNA-binding domain"/>
    <property type="match status" value="1"/>
</dbReference>
<protein>
    <submittedName>
        <fullName evidence="2">MarR family transcriptional regulator</fullName>
    </submittedName>
</protein>
<comment type="caution">
    <text evidence="2">The sequence shown here is derived from an EMBL/GenBank/DDBJ whole genome shotgun (WGS) entry which is preliminary data.</text>
</comment>
<dbReference type="EMBL" id="JADKMY010000001">
    <property type="protein sequence ID" value="MBF4552601.1"/>
    <property type="molecule type" value="Genomic_DNA"/>
</dbReference>
<organism evidence="2 3">
    <name type="scientific">Corynebacterium suicordis DSM 45110</name>
    <dbReference type="NCBI Taxonomy" id="1121369"/>
    <lineage>
        <taxon>Bacteria</taxon>
        <taxon>Bacillati</taxon>
        <taxon>Actinomycetota</taxon>
        <taxon>Actinomycetes</taxon>
        <taxon>Mycobacteriales</taxon>
        <taxon>Corynebacteriaceae</taxon>
        <taxon>Corynebacterium</taxon>
    </lineage>
</organism>
<evidence type="ECO:0000313" key="3">
    <source>
        <dbReference type="Proteomes" id="UP000635902"/>
    </source>
</evidence>
<dbReference type="InterPro" id="IPR039422">
    <property type="entry name" value="MarR/SlyA-like"/>
</dbReference>
<dbReference type="SUPFAM" id="SSF46785">
    <property type="entry name" value="Winged helix' DNA-binding domain"/>
    <property type="match status" value="1"/>
</dbReference>
<dbReference type="SMART" id="SM00347">
    <property type="entry name" value="HTH_MARR"/>
    <property type="match status" value="1"/>
</dbReference>
<dbReference type="PROSITE" id="PS50995">
    <property type="entry name" value="HTH_MARR_2"/>
    <property type="match status" value="1"/>
</dbReference>
<sequence length="172" mass="19816">MRQLYFLYGLIVYMNESNNRPEDGQHPWLTSEEQRTWRDWILVSGRMDTVLARQLQADSSISLADYVVLVQLSEHPEKRERIAVLAEALQWDRSRLSHQITRMAKRELVRRETCSNDGRGAFVAIEDHGLEVIKAAAPGHAGAVREHFFDQLDPKDVDDLGRILSKLATHLR</sequence>
<reference evidence="2 3" key="1">
    <citation type="submission" date="2020-10" db="EMBL/GenBank/DDBJ databases">
        <title>Novel species in genus Corynebacterium.</title>
        <authorList>
            <person name="Zhang G."/>
        </authorList>
    </citation>
    <scope>NUCLEOTIDE SEQUENCE [LARGE SCALE GENOMIC DNA]</scope>
    <source>
        <strain evidence="2 3">DSM 45110</strain>
    </source>
</reference>
<dbReference type="InterPro" id="IPR036390">
    <property type="entry name" value="WH_DNA-bd_sf"/>
</dbReference>
<gene>
    <name evidence="2" type="ORF">IRY30_00685</name>
</gene>
<accession>A0ABR9ZGR1</accession>
<evidence type="ECO:0000259" key="1">
    <source>
        <dbReference type="PROSITE" id="PS50995"/>
    </source>
</evidence>